<evidence type="ECO:0000259" key="1">
    <source>
        <dbReference type="Pfam" id="PF01208"/>
    </source>
</evidence>
<dbReference type="Pfam" id="PF01208">
    <property type="entry name" value="URO-D"/>
    <property type="match status" value="1"/>
</dbReference>
<dbReference type="InterPro" id="IPR000257">
    <property type="entry name" value="Uroporphyrinogen_deCOase"/>
</dbReference>
<reference evidence="2" key="1">
    <citation type="submission" date="2022-09" db="EMBL/GenBank/DDBJ databases">
        <title>Actin cytoskeleton and complex cell architecture in an #Asgard archaeon.</title>
        <authorList>
            <person name="Ponce Toledo R.I."/>
            <person name="Schleper C."/>
            <person name="Rodrigues Oliveira T."/>
            <person name="Wollweber F."/>
            <person name="Xu J."/>
            <person name="Rittmann S."/>
            <person name="Klingl A."/>
            <person name="Pilhofer M."/>
        </authorList>
    </citation>
    <scope>NUCLEOTIDE SEQUENCE</scope>
    <source>
        <strain evidence="2">B-35</strain>
    </source>
</reference>
<dbReference type="CDD" id="cd03465">
    <property type="entry name" value="URO-D_like"/>
    <property type="match status" value="1"/>
</dbReference>
<proteinExistence type="predicted"/>
<keyword evidence="3" id="KW-1185">Reference proteome</keyword>
<dbReference type="Proteomes" id="UP001208689">
    <property type="component" value="Chromosome"/>
</dbReference>
<accession>A0ABY6HRD3</accession>
<sequence length="344" mass="38523">MKKDTLNSMERILNTLSHKKVDRIPFILTLTHHGAKELNLSIKDYYANPVNVIKGQKILQNKYQHDAVMGANYFAFEIEAFGGDVIYFADGPPNTGLPPLADKELINSLEIPSFEHIESYQNTLQVIKGLKSEYSDTMPIIGGVLSPFSIPITQMGFDKYIELLYNSPDEFQTLMHINIEYCKKWANAQLAAGATFIVYFDPMSSTDMIPREMYLKLGYDVAKETFAGFDGPFAIHYASGRTTNTFNDVSSLNPIVIGVSTQDDVKELIQKYPNGPSILGNLSGINMVNWTKEDAMDHVKNLINIVKPYGRTIIADNHGEIPYAVPNVVMEGISKAIDLYGRYD</sequence>
<dbReference type="GO" id="GO:0004853">
    <property type="term" value="F:uroporphyrinogen decarboxylase activity"/>
    <property type="evidence" value="ECO:0007669"/>
    <property type="project" value="UniProtKB-EC"/>
</dbReference>
<evidence type="ECO:0000313" key="3">
    <source>
        <dbReference type="Proteomes" id="UP001208689"/>
    </source>
</evidence>
<keyword evidence="2" id="KW-0456">Lyase</keyword>
<protein>
    <submittedName>
        <fullName evidence="2">Uroporphyrinogen decarboxylase</fullName>
        <ecNumber evidence="2">4.1.1.37</ecNumber>
    </submittedName>
</protein>
<dbReference type="InterPro" id="IPR052024">
    <property type="entry name" value="Methanogen_methyltrans"/>
</dbReference>
<organism evidence="2 3">
    <name type="scientific">Candidatus Lokiarchaeum ossiferum</name>
    <dbReference type="NCBI Taxonomy" id="2951803"/>
    <lineage>
        <taxon>Archaea</taxon>
        <taxon>Promethearchaeati</taxon>
        <taxon>Promethearchaeota</taxon>
        <taxon>Promethearchaeia</taxon>
        <taxon>Promethearchaeales</taxon>
        <taxon>Promethearchaeaceae</taxon>
        <taxon>Candidatus Lokiarchaeum</taxon>
    </lineage>
</organism>
<dbReference type="InterPro" id="IPR038071">
    <property type="entry name" value="UROD/MetE-like_sf"/>
</dbReference>
<dbReference type="EC" id="4.1.1.37" evidence="2"/>
<dbReference type="PANTHER" id="PTHR47099">
    <property type="entry name" value="METHYLCOBAMIDE:COM METHYLTRANSFERASE MTBA"/>
    <property type="match status" value="1"/>
</dbReference>
<dbReference type="Gene3D" id="3.20.20.210">
    <property type="match status" value="1"/>
</dbReference>
<dbReference type="PANTHER" id="PTHR47099:SF1">
    <property type="entry name" value="METHYLCOBAMIDE:COM METHYLTRANSFERASE MTBA"/>
    <property type="match status" value="1"/>
</dbReference>
<feature type="domain" description="Uroporphyrinogen decarboxylase (URO-D)" evidence="1">
    <location>
        <begin position="8"/>
        <end position="327"/>
    </location>
</feature>
<dbReference type="EMBL" id="CP104013">
    <property type="protein sequence ID" value="UYP45981.1"/>
    <property type="molecule type" value="Genomic_DNA"/>
</dbReference>
<gene>
    <name evidence="2" type="ORF">NEF87_002266</name>
</gene>
<evidence type="ECO:0000313" key="2">
    <source>
        <dbReference type="EMBL" id="UYP45981.1"/>
    </source>
</evidence>
<dbReference type="SUPFAM" id="SSF51726">
    <property type="entry name" value="UROD/MetE-like"/>
    <property type="match status" value="1"/>
</dbReference>
<name>A0ABY6HRD3_9ARCH</name>